<evidence type="ECO:0000313" key="1">
    <source>
        <dbReference type="EMBL" id="SVD82376.1"/>
    </source>
</evidence>
<proteinExistence type="predicted"/>
<feature type="non-terminal residue" evidence="1">
    <location>
        <position position="124"/>
    </location>
</feature>
<dbReference type="AlphaFoldDB" id="A0A382YGE8"/>
<organism evidence="1">
    <name type="scientific">marine metagenome</name>
    <dbReference type="NCBI Taxonomy" id="408172"/>
    <lineage>
        <taxon>unclassified sequences</taxon>
        <taxon>metagenomes</taxon>
        <taxon>ecological metagenomes</taxon>
    </lineage>
</organism>
<sequence length="124" mass="14314">MYDDYAVEVPKLLNHLTQDQVKKVWNGTSAIPDSDLSQTYGTHGFQVKGELKETILSSFTKGWMLDEIDSWMIKKVDDAKFRFDFDPDTTLIEEFGGIMSIHDAFLFDNKREGRHTRVYSLEAT</sequence>
<accession>A0A382YGE8</accession>
<reference evidence="1" key="1">
    <citation type="submission" date="2018-05" db="EMBL/GenBank/DDBJ databases">
        <authorList>
            <person name="Lanie J.A."/>
            <person name="Ng W.-L."/>
            <person name="Kazmierczak K.M."/>
            <person name="Andrzejewski T.M."/>
            <person name="Davidsen T.M."/>
            <person name="Wayne K.J."/>
            <person name="Tettelin H."/>
            <person name="Glass J.I."/>
            <person name="Rusch D."/>
            <person name="Podicherti R."/>
            <person name="Tsui H.-C.T."/>
            <person name="Winkler M.E."/>
        </authorList>
    </citation>
    <scope>NUCLEOTIDE SEQUENCE</scope>
</reference>
<name>A0A382YGE8_9ZZZZ</name>
<protein>
    <submittedName>
        <fullName evidence="1">Uncharacterized protein</fullName>
    </submittedName>
</protein>
<gene>
    <name evidence="1" type="ORF">METZ01_LOCUS435230</name>
</gene>
<dbReference type="EMBL" id="UINC01175651">
    <property type="protein sequence ID" value="SVD82376.1"/>
    <property type="molecule type" value="Genomic_DNA"/>
</dbReference>